<gene>
    <name evidence="6" type="ORF">AKO1_004179</name>
</gene>
<dbReference type="InterPro" id="IPR023214">
    <property type="entry name" value="HAD_sf"/>
</dbReference>
<dbReference type="InterPro" id="IPR003337">
    <property type="entry name" value="Trehalose_PPase"/>
</dbReference>
<dbReference type="InterPro" id="IPR044651">
    <property type="entry name" value="OTSB-like"/>
</dbReference>
<accession>A0AAW2ZFS7</accession>
<dbReference type="GO" id="GO:0005992">
    <property type="term" value="P:trehalose biosynthetic process"/>
    <property type="evidence" value="ECO:0007669"/>
    <property type="project" value="InterPro"/>
</dbReference>
<dbReference type="GO" id="GO:0004805">
    <property type="term" value="F:trehalose-phosphatase activity"/>
    <property type="evidence" value="ECO:0007669"/>
    <property type="project" value="UniProtKB-EC"/>
</dbReference>
<evidence type="ECO:0000256" key="4">
    <source>
        <dbReference type="ARBA" id="ARBA00022801"/>
    </source>
</evidence>
<reference evidence="6 7" key="1">
    <citation type="submission" date="2024-03" db="EMBL/GenBank/DDBJ databases">
        <title>The Acrasis kona genome and developmental transcriptomes reveal deep origins of eukaryotic multicellular pathways.</title>
        <authorList>
            <person name="Sheikh S."/>
            <person name="Fu C.-J."/>
            <person name="Brown M.W."/>
            <person name="Baldauf S.L."/>
        </authorList>
    </citation>
    <scope>NUCLEOTIDE SEQUENCE [LARGE SCALE GENOMIC DNA]</scope>
    <source>
        <strain evidence="6 7">ATCC MYA-3509</strain>
    </source>
</reference>
<evidence type="ECO:0000256" key="2">
    <source>
        <dbReference type="ARBA" id="ARBA00005199"/>
    </source>
</evidence>
<comment type="caution">
    <text evidence="6">The sequence shown here is derived from an EMBL/GenBank/DDBJ whole genome shotgun (WGS) entry which is preliminary data.</text>
</comment>
<evidence type="ECO:0000313" key="7">
    <source>
        <dbReference type="Proteomes" id="UP001431209"/>
    </source>
</evidence>
<evidence type="ECO:0000256" key="3">
    <source>
        <dbReference type="ARBA" id="ARBA00008770"/>
    </source>
</evidence>
<comment type="cofactor">
    <cofactor evidence="5">
        <name>a divalent metal cation</name>
        <dbReference type="ChEBI" id="CHEBI:60240"/>
    </cofactor>
</comment>
<comment type="similarity">
    <text evidence="3 5">Belongs to the trehalose phosphatase family.</text>
</comment>
<sequence>MLLLKNCTFVATRPSFLKQHRAMTTAITSLPNAIDNISAIEQVAGKRTVMFLDYDGTLSPIVARPELAVLSQAAKDAVNQISNKYTTAIVSGRAKLDVKRLVNLKQLYYAGSHGFDIESPEEPLEGPSAEGQIKYQVGQEFIPVLNKVFDILSLETKDIKGAIAENNLFSLSLHYRLVEDPADEQLIFALAKRISEEEEFRSKIRLTYGKKVIEVRPNFDWHKGKAVVQLLEFMKLNDPSLVRSIFVGDDRTDEDAFKALRDNDLGIGILVASEQDERVVTGQTSASYFVKDTSQVVDLLHELYVFGAK</sequence>
<evidence type="ECO:0000313" key="6">
    <source>
        <dbReference type="EMBL" id="KAL0487477.1"/>
    </source>
</evidence>
<dbReference type="Gene3D" id="3.30.70.1020">
    <property type="entry name" value="Trehalose-6-phosphate phosphatase related protein, domain 2"/>
    <property type="match status" value="1"/>
</dbReference>
<dbReference type="EC" id="3.1.3.12" evidence="5"/>
<dbReference type="Proteomes" id="UP001431209">
    <property type="component" value="Unassembled WGS sequence"/>
</dbReference>
<dbReference type="EMBL" id="JAOPGA020001346">
    <property type="protein sequence ID" value="KAL0487477.1"/>
    <property type="molecule type" value="Genomic_DNA"/>
</dbReference>
<organism evidence="6 7">
    <name type="scientific">Acrasis kona</name>
    <dbReference type="NCBI Taxonomy" id="1008807"/>
    <lineage>
        <taxon>Eukaryota</taxon>
        <taxon>Discoba</taxon>
        <taxon>Heterolobosea</taxon>
        <taxon>Tetramitia</taxon>
        <taxon>Eutetramitia</taxon>
        <taxon>Acrasidae</taxon>
        <taxon>Acrasis</taxon>
    </lineage>
</organism>
<evidence type="ECO:0000256" key="1">
    <source>
        <dbReference type="ARBA" id="ARBA00000500"/>
    </source>
</evidence>
<dbReference type="PANTHER" id="PTHR43768">
    <property type="entry name" value="TREHALOSE 6-PHOSPHATE PHOSPHATASE"/>
    <property type="match status" value="1"/>
</dbReference>
<dbReference type="NCBIfam" id="TIGR00685">
    <property type="entry name" value="T6PP"/>
    <property type="match status" value="1"/>
</dbReference>
<name>A0AAW2ZFS7_9EUKA</name>
<protein>
    <recommendedName>
        <fullName evidence="5">Trehalose 6-phosphate phosphatase</fullName>
        <ecNumber evidence="5">3.1.3.12</ecNumber>
    </recommendedName>
</protein>
<comment type="pathway">
    <text evidence="2 5">Glycan biosynthesis; trehalose biosynthesis.</text>
</comment>
<dbReference type="InterPro" id="IPR036412">
    <property type="entry name" value="HAD-like_sf"/>
</dbReference>
<proteinExistence type="inferred from homology"/>
<dbReference type="InterPro" id="IPR006379">
    <property type="entry name" value="HAD-SF_hydro_IIB"/>
</dbReference>
<evidence type="ECO:0000256" key="5">
    <source>
        <dbReference type="RuleBase" id="RU361117"/>
    </source>
</evidence>
<keyword evidence="7" id="KW-1185">Reference proteome</keyword>
<dbReference type="NCBIfam" id="TIGR01484">
    <property type="entry name" value="HAD-SF-IIB"/>
    <property type="match status" value="1"/>
</dbReference>
<keyword evidence="4 5" id="KW-0378">Hydrolase</keyword>
<comment type="function">
    <text evidence="5">Removes the phosphate from trehalose 6-phosphate to produce free trehalose.</text>
</comment>
<comment type="catalytic activity">
    <reaction evidence="1 5">
        <text>alpha,alpha-trehalose 6-phosphate + H2O = alpha,alpha-trehalose + phosphate</text>
        <dbReference type="Rhea" id="RHEA:23420"/>
        <dbReference type="ChEBI" id="CHEBI:15377"/>
        <dbReference type="ChEBI" id="CHEBI:16551"/>
        <dbReference type="ChEBI" id="CHEBI:43474"/>
        <dbReference type="ChEBI" id="CHEBI:58429"/>
        <dbReference type="EC" id="3.1.3.12"/>
    </reaction>
</comment>
<dbReference type="Pfam" id="PF02358">
    <property type="entry name" value="Trehalose_PPase"/>
    <property type="match status" value="1"/>
</dbReference>
<dbReference type="AlphaFoldDB" id="A0AAW2ZFS7"/>
<dbReference type="Gene3D" id="3.40.50.1000">
    <property type="entry name" value="HAD superfamily/HAD-like"/>
    <property type="match status" value="1"/>
</dbReference>
<dbReference type="SUPFAM" id="SSF56784">
    <property type="entry name" value="HAD-like"/>
    <property type="match status" value="1"/>
</dbReference>
<dbReference type="PANTHER" id="PTHR43768:SF3">
    <property type="entry name" value="TREHALOSE 6-PHOSPHATE PHOSPHATASE"/>
    <property type="match status" value="1"/>
</dbReference>